<organism evidence="3 4">
    <name type="scientific">Halobellus litoreus</name>
    <dbReference type="NCBI Taxonomy" id="755310"/>
    <lineage>
        <taxon>Archaea</taxon>
        <taxon>Methanobacteriati</taxon>
        <taxon>Methanobacteriota</taxon>
        <taxon>Stenosarchaea group</taxon>
        <taxon>Halobacteria</taxon>
        <taxon>Halobacteriales</taxon>
        <taxon>Haloferacaceae</taxon>
        <taxon>Halobellus</taxon>
    </lineage>
</organism>
<comment type="similarity">
    <text evidence="1">Belongs to the NAD(P)-dependent epimerase/dehydratase family.</text>
</comment>
<dbReference type="Proteomes" id="UP001597092">
    <property type="component" value="Unassembled WGS sequence"/>
</dbReference>
<dbReference type="Gene3D" id="3.40.50.720">
    <property type="entry name" value="NAD(P)-binding Rossmann-like Domain"/>
    <property type="match status" value="1"/>
</dbReference>
<feature type="domain" description="NAD-dependent epimerase/dehydratase" evidence="2">
    <location>
        <begin position="12"/>
        <end position="239"/>
    </location>
</feature>
<dbReference type="InterPro" id="IPR036291">
    <property type="entry name" value="NAD(P)-bd_dom_sf"/>
</dbReference>
<dbReference type="EMBL" id="JBHUDP010000002">
    <property type="protein sequence ID" value="MFD1685889.1"/>
    <property type="molecule type" value="Genomic_DNA"/>
</dbReference>
<reference evidence="3 4" key="1">
    <citation type="journal article" date="2019" name="Int. J. Syst. Evol. Microbiol.">
        <title>The Global Catalogue of Microorganisms (GCM) 10K type strain sequencing project: providing services to taxonomists for standard genome sequencing and annotation.</title>
        <authorList>
            <consortium name="The Broad Institute Genomics Platform"/>
            <consortium name="The Broad Institute Genome Sequencing Center for Infectious Disease"/>
            <person name="Wu L."/>
            <person name="Ma J."/>
        </authorList>
    </citation>
    <scope>NUCLEOTIDE SEQUENCE [LARGE SCALE GENOMIC DNA]</scope>
    <source>
        <strain evidence="3 4">CGMCC 1.10387</strain>
    </source>
</reference>
<evidence type="ECO:0000313" key="4">
    <source>
        <dbReference type="Proteomes" id="UP001597092"/>
    </source>
</evidence>
<evidence type="ECO:0000256" key="1">
    <source>
        <dbReference type="ARBA" id="ARBA00007637"/>
    </source>
</evidence>
<dbReference type="Pfam" id="PF01370">
    <property type="entry name" value="Epimerase"/>
    <property type="match status" value="1"/>
</dbReference>
<proteinExistence type="inferred from homology"/>
<evidence type="ECO:0000313" key="3">
    <source>
        <dbReference type="EMBL" id="MFD1685889.1"/>
    </source>
</evidence>
<sequence>MPLDNDDDSNTVLIIGGTRFIGRHLVDELARNKYDISIFTRGNRELFSGDKQIEHLEGDRTNTNALKRAKRTVSPDIVFDMVAYKPEHVRTATSIFSNVDSYVYVSSGYAYNQVPPVARTSTHDVPLREGVTKLHSYPEDTAEISNASYGEKKAEGDRIVFNAAKNNVHAMSVRPMVVYGPYDHTERFAYWVNRVNNYDRVLVPGGGESLQHLAYVKDVARALRIVAEQGEPGEAYNVADENTFSLAQGLAIISDNLNTDIELVAASERELSVHKLSASDFPLYVPAPTMVSLQKLKSLGWTSTNRTKAVSKTIDAHLETERTGENIGPSREAESAAIQDIIK</sequence>
<dbReference type="SUPFAM" id="SSF51735">
    <property type="entry name" value="NAD(P)-binding Rossmann-fold domains"/>
    <property type="match status" value="1"/>
</dbReference>
<protein>
    <submittedName>
        <fullName evidence="3">NAD-dependent epimerase/dehydratase family protein</fullName>
    </submittedName>
</protein>
<dbReference type="PANTHER" id="PTHR43000">
    <property type="entry name" value="DTDP-D-GLUCOSE 4,6-DEHYDRATASE-RELATED"/>
    <property type="match status" value="1"/>
</dbReference>
<name>A0ABD6DVI1_9EURY</name>
<accession>A0ABD6DVI1</accession>
<comment type="caution">
    <text evidence="3">The sequence shown here is derived from an EMBL/GenBank/DDBJ whole genome shotgun (WGS) entry which is preliminary data.</text>
</comment>
<keyword evidence="4" id="KW-1185">Reference proteome</keyword>
<dbReference type="InterPro" id="IPR001509">
    <property type="entry name" value="Epimerase_deHydtase"/>
</dbReference>
<dbReference type="RefSeq" id="WP_256305978.1">
    <property type="nucleotide sequence ID" value="NZ_JANHAW010000001.1"/>
</dbReference>
<dbReference type="AlphaFoldDB" id="A0ABD6DVI1"/>
<evidence type="ECO:0000259" key="2">
    <source>
        <dbReference type="Pfam" id="PF01370"/>
    </source>
</evidence>
<gene>
    <name evidence="3" type="ORF">ACFSAS_09725</name>
</gene>